<keyword evidence="6" id="KW-0547">Nucleotide-binding</keyword>
<dbReference type="InterPro" id="IPR037528">
    <property type="entry name" value="ArgB"/>
</dbReference>
<accession>A0A061S6L1</accession>
<dbReference type="GO" id="GO:0006526">
    <property type="term" value="P:L-arginine biosynthetic process"/>
    <property type="evidence" value="ECO:0007669"/>
    <property type="project" value="UniProtKB-KW"/>
</dbReference>
<dbReference type="Gene3D" id="3.40.1160.10">
    <property type="entry name" value="Acetylglutamate kinase-like"/>
    <property type="match status" value="1"/>
</dbReference>
<dbReference type="NCBIfam" id="TIGR00761">
    <property type="entry name" value="argB"/>
    <property type="match status" value="1"/>
</dbReference>
<dbReference type="PANTHER" id="PTHR23342">
    <property type="entry name" value="N-ACETYLGLUTAMATE SYNTHASE"/>
    <property type="match status" value="1"/>
</dbReference>
<evidence type="ECO:0000256" key="2">
    <source>
        <dbReference type="ARBA" id="ARBA00013065"/>
    </source>
</evidence>
<protein>
    <recommendedName>
        <fullName evidence="2">acetylglutamate kinase</fullName>
        <ecNumber evidence="2">2.7.2.8</ecNumber>
    </recommendedName>
</protein>
<dbReference type="CDD" id="cd04250">
    <property type="entry name" value="AAK_NAGK-C"/>
    <property type="match status" value="1"/>
</dbReference>
<dbReference type="InterPro" id="IPR001048">
    <property type="entry name" value="Asp/Glu/Uridylate_kinase"/>
</dbReference>
<dbReference type="InterPro" id="IPR036393">
    <property type="entry name" value="AceGlu_kinase-like_sf"/>
</dbReference>
<evidence type="ECO:0000256" key="3">
    <source>
        <dbReference type="ARBA" id="ARBA00022571"/>
    </source>
</evidence>
<dbReference type="AlphaFoldDB" id="A0A061S6L1"/>
<evidence type="ECO:0000313" key="10">
    <source>
        <dbReference type="EMBL" id="JAC78604.1"/>
    </source>
</evidence>
<feature type="domain" description="Aspartate/glutamate/uridylate kinase" evidence="9">
    <location>
        <begin position="100"/>
        <end position="337"/>
    </location>
</feature>
<organism evidence="10">
    <name type="scientific">Tetraselmis sp. GSL018</name>
    <dbReference type="NCBI Taxonomy" id="582737"/>
    <lineage>
        <taxon>Eukaryota</taxon>
        <taxon>Viridiplantae</taxon>
        <taxon>Chlorophyta</taxon>
        <taxon>core chlorophytes</taxon>
        <taxon>Chlorodendrophyceae</taxon>
        <taxon>Chlorodendrales</taxon>
        <taxon>Chlorodendraceae</taxon>
        <taxon>Tetraselmis</taxon>
    </lineage>
</organism>
<evidence type="ECO:0000256" key="6">
    <source>
        <dbReference type="ARBA" id="ARBA00022741"/>
    </source>
</evidence>
<keyword evidence="3" id="KW-0055">Arginine biosynthesis</keyword>
<reference evidence="10" key="1">
    <citation type="submission" date="2014-05" db="EMBL/GenBank/DDBJ databases">
        <title>The transcriptome of the halophilic microalga Tetraselmis sp. GSL018 isolated from the Great Salt Lake, Utah.</title>
        <authorList>
            <person name="Jinkerson R.E."/>
            <person name="D'Adamo S."/>
            <person name="Posewitz M.C."/>
        </authorList>
    </citation>
    <scope>NUCLEOTIDE SEQUENCE</scope>
    <source>
        <strain evidence="10">GSL018</strain>
    </source>
</reference>
<dbReference type="PANTHER" id="PTHR23342:SF0">
    <property type="entry name" value="N-ACETYLGLUTAMATE SYNTHASE, MITOCHONDRIAL"/>
    <property type="match status" value="1"/>
</dbReference>
<dbReference type="EC" id="2.7.2.8" evidence="2"/>
<evidence type="ECO:0000256" key="4">
    <source>
        <dbReference type="ARBA" id="ARBA00022605"/>
    </source>
</evidence>
<dbReference type="InterPro" id="IPR041727">
    <property type="entry name" value="NAGK-C"/>
</dbReference>
<evidence type="ECO:0000256" key="1">
    <source>
        <dbReference type="ARBA" id="ARBA00004828"/>
    </source>
</evidence>
<dbReference type="Pfam" id="PF00696">
    <property type="entry name" value="AA_kinase"/>
    <property type="match status" value="1"/>
</dbReference>
<dbReference type="EMBL" id="GBEZ01006813">
    <property type="protein sequence ID" value="JAC78604.1"/>
    <property type="molecule type" value="Transcribed_RNA"/>
</dbReference>
<sequence>MIPNMSVVSKSGACNAISRKSAAHCSRELKSLRRLAPTKLSLERQKHSHLYARSQRQKLFVSAAADMLTESKLSSAKFSAFDRVSILSEALPYLQRFRGKTIVIKYGGAAMKDPSLKAGVVADIVLLACVGIRPILVHGGGPEINSWLEKVGIEPNFKNGLRVTDGPTMDLVEMVLVGRVNKSIVSLINEAGGRAVGLCGKDGDTIKARQMVEKDIGFVGEVTGVNPQLIRTLVDGDNIPVVATVASGEGGQALNINADTAAGEIAAALQAEKLILMTDVPGVMRDKDDLSSLYRELNIRGCKELMTEGIIYGGMMPKVDCCIRSLAQGVTAAHIVDGRQPHSLLQELLTDEGVGTMITG</sequence>
<dbReference type="GO" id="GO:0003991">
    <property type="term" value="F:acetylglutamate kinase activity"/>
    <property type="evidence" value="ECO:0007669"/>
    <property type="project" value="UniProtKB-EC"/>
</dbReference>
<gene>
    <name evidence="10" type="primary">ARGB</name>
    <name evidence="10" type="ORF">TSPGSL018_14715</name>
</gene>
<dbReference type="InterPro" id="IPR001057">
    <property type="entry name" value="Glu/AcGlu_kinase"/>
</dbReference>
<dbReference type="HAMAP" id="MF_00082">
    <property type="entry name" value="ArgB"/>
    <property type="match status" value="1"/>
</dbReference>
<evidence type="ECO:0000256" key="8">
    <source>
        <dbReference type="ARBA" id="ARBA00022840"/>
    </source>
</evidence>
<evidence type="ECO:0000256" key="5">
    <source>
        <dbReference type="ARBA" id="ARBA00022679"/>
    </source>
</evidence>
<keyword evidence="7 10" id="KW-0418">Kinase</keyword>
<evidence type="ECO:0000259" key="9">
    <source>
        <dbReference type="Pfam" id="PF00696"/>
    </source>
</evidence>
<dbReference type="PRINTS" id="PR00474">
    <property type="entry name" value="GLU5KINASE"/>
</dbReference>
<keyword evidence="8" id="KW-0067">ATP-binding</keyword>
<dbReference type="GO" id="GO:0009534">
    <property type="term" value="C:chloroplast thylakoid"/>
    <property type="evidence" value="ECO:0007669"/>
    <property type="project" value="TreeGrafter"/>
</dbReference>
<dbReference type="FunFam" id="3.40.1160.10:FF:000004">
    <property type="entry name" value="Acetylglutamate kinase"/>
    <property type="match status" value="1"/>
</dbReference>
<name>A0A061S6L1_9CHLO</name>
<dbReference type="SUPFAM" id="SSF53633">
    <property type="entry name" value="Carbamate kinase-like"/>
    <property type="match status" value="1"/>
</dbReference>
<dbReference type="GO" id="GO:0005524">
    <property type="term" value="F:ATP binding"/>
    <property type="evidence" value="ECO:0007669"/>
    <property type="project" value="UniProtKB-KW"/>
</dbReference>
<evidence type="ECO:0000256" key="7">
    <source>
        <dbReference type="ARBA" id="ARBA00022777"/>
    </source>
</evidence>
<comment type="pathway">
    <text evidence="1">Amino-acid biosynthesis; L-arginine biosynthesis; N(2)-acetyl-L-ornithine from L-glutamate: step 2/4.</text>
</comment>
<keyword evidence="4" id="KW-0028">Amino-acid biosynthesis</keyword>
<proteinExistence type="inferred from homology"/>
<keyword evidence="5" id="KW-0808">Transferase</keyword>
<dbReference type="InterPro" id="IPR004662">
    <property type="entry name" value="AcgluKinase_fam"/>
</dbReference>